<dbReference type="Proteomes" id="UP001156441">
    <property type="component" value="Unassembled WGS sequence"/>
</dbReference>
<sequence length="273" mass="29354">MHGLGLWEPASGSELNEPEALAELEALGFGTLWIGNSPPELRYAEQLLDNSTTLTVATGIVNVWLEPPSVLAGHRARVLARHPGRFLLGIGASHRALVGDRYTKPYEKLVSYLDGLDAEGVPADGRVLAALGPRVLRLAGDRCAGAHPYLTTPEHTAKARAALGTGPLLVPEQKVVLTTDRTEAHTLGRQALSMYLALPNYTNNWLRLGFTEEDFADGGSDRLVDAMVAWGDEDAVRGRVEEHRLAGADQVALQVLNPDRLATLRRLAPALAG</sequence>
<keyword evidence="1" id="KW-0560">Oxidoreductase</keyword>
<dbReference type="Gene3D" id="3.20.20.30">
    <property type="entry name" value="Luciferase-like domain"/>
    <property type="match status" value="2"/>
</dbReference>
<comment type="caution">
    <text evidence="2">The sequence shown here is derived from an EMBL/GenBank/DDBJ whole genome shotgun (WGS) entry which is preliminary data.</text>
</comment>
<dbReference type="NCBIfam" id="TIGR03620">
    <property type="entry name" value="F420_MSMEG_4141"/>
    <property type="match status" value="1"/>
</dbReference>
<protein>
    <submittedName>
        <fullName evidence="2">LLM class F420-dependent oxidoreductase</fullName>
    </submittedName>
</protein>
<evidence type="ECO:0000256" key="1">
    <source>
        <dbReference type="ARBA" id="ARBA00023002"/>
    </source>
</evidence>
<dbReference type="PANTHER" id="PTHR43244">
    <property type="match status" value="1"/>
</dbReference>
<accession>A0ABT2JF00</accession>
<reference evidence="2 3" key="1">
    <citation type="submission" date="2021-02" db="EMBL/GenBank/DDBJ databases">
        <title>Actinophytocola xerophila sp. nov., isolated from soil of cotton cropping field.</title>
        <authorList>
            <person name="Huang R."/>
            <person name="Chen X."/>
            <person name="Ge X."/>
            <person name="Liu W."/>
        </authorList>
    </citation>
    <scope>NUCLEOTIDE SEQUENCE [LARGE SCALE GENOMIC DNA]</scope>
    <source>
        <strain evidence="2 3">S1-96</strain>
    </source>
</reference>
<keyword evidence="3" id="KW-1185">Reference proteome</keyword>
<name>A0ABT2JF00_9PSEU</name>
<dbReference type="EMBL" id="JAFFZE010000016">
    <property type="protein sequence ID" value="MCT2586015.1"/>
    <property type="molecule type" value="Genomic_DNA"/>
</dbReference>
<dbReference type="SUPFAM" id="SSF51679">
    <property type="entry name" value="Bacterial luciferase-like"/>
    <property type="match status" value="1"/>
</dbReference>
<dbReference type="RefSeq" id="WP_260193773.1">
    <property type="nucleotide sequence ID" value="NZ_JAFFZE010000016.1"/>
</dbReference>
<evidence type="ECO:0000313" key="2">
    <source>
        <dbReference type="EMBL" id="MCT2586015.1"/>
    </source>
</evidence>
<gene>
    <name evidence="2" type="ORF">JT362_23120</name>
</gene>
<organism evidence="2 3">
    <name type="scientific">Actinophytocola gossypii</name>
    <dbReference type="NCBI Taxonomy" id="2812003"/>
    <lineage>
        <taxon>Bacteria</taxon>
        <taxon>Bacillati</taxon>
        <taxon>Actinomycetota</taxon>
        <taxon>Actinomycetes</taxon>
        <taxon>Pseudonocardiales</taxon>
        <taxon>Pseudonocardiaceae</taxon>
    </lineage>
</organism>
<dbReference type="InterPro" id="IPR019922">
    <property type="entry name" value="Lucif-like_OxRdatse_MSMEG_4141"/>
</dbReference>
<dbReference type="PANTHER" id="PTHR43244:SF1">
    <property type="entry name" value="5,10-METHYLENETETRAHYDROMETHANOPTERIN REDUCTASE"/>
    <property type="match status" value="1"/>
</dbReference>
<dbReference type="InterPro" id="IPR050564">
    <property type="entry name" value="F420-G6PD/mer"/>
</dbReference>
<dbReference type="InterPro" id="IPR036661">
    <property type="entry name" value="Luciferase-like_sf"/>
</dbReference>
<proteinExistence type="predicted"/>
<evidence type="ECO:0000313" key="3">
    <source>
        <dbReference type="Proteomes" id="UP001156441"/>
    </source>
</evidence>